<evidence type="ECO:0000256" key="12">
    <source>
        <dbReference type="ARBA" id="ARBA00023304"/>
    </source>
</evidence>
<dbReference type="Proteomes" id="UP000665020">
    <property type="component" value="Chromosome"/>
</dbReference>
<evidence type="ECO:0000256" key="6">
    <source>
        <dbReference type="ARBA" id="ARBA00022630"/>
    </source>
</evidence>
<dbReference type="GO" id="GO:0030976">
    <property type="term" value="F:thiamine pyrophosphate binding"/>
    <property type="evidence" value="ECO:0007669"/>
    <property type="project" value="UniProtKB-UniRule"/>
</dbReference>
<dbReference type="Pfam" id="PF00205">
    <property type="entry name" value="TPP_enzyme_M"/>
    <property type="match status" value="1"/>
</dbReference>
<dbReference type="InterPro" id="IPR039368">
    <property type="entry name" value="AHAS_TPP"/>
</dbReference>
<dbReference type="InterPro" id="IPR029061">
    <property type="entry name" value="THDP-binding"/>
</dbReference>
<evidence type="ECO:0000256" key="13">
    <source>
        <dbReference type="ARBA" id="ARBA00048670"/>
    </source>
</evidence>
<comment type="cofactor">
    <cofactor evidence="14">
        <name>Mg(2+)</name>
        <dbReference type="ChEBI" id="CHEBI:18420"/>
    </cofactor>
    <text evidence="14">Binds 1 Mg(2+) ion per subunit.</text>
</comment>
<keyword evidence="12 14" id="KW-0100">Branched-chain amino acid biosynthesis</keyword>
<gene>
    <name evidence="18" type="primary">ilvB</name>
    <name evidence="18" type="ORF">GM661_16260</name>
</gene>
<keyword evidence="7 14" id="KW-0808">Transferase</keyword>
<dbReference type="InterPro" id="IPR012000">
    <property type="entry name" value="Thiamin_PyroP_enz_cen_dom"/>
</dbReference>
<dbReference type="SUPFAM" id="SSF52467">
    <property type="entry name" value="DHS-like NAD/FAD-binding domain"/>
    <property type="match status" value="1"/>
</dbReference>
<evidence type="ECO:0000313" key="18">
    <source>
        <dbReference type="EMBL" id="QTL99399.1"/>
    </source>
</evidence>
<comment type="cofactor">
    <cofactor evidence="14">
        <name>thiamine diphosphate</name>
        <dbReference type="ChEBI" id="CHEBI:58937"/>
    </cofactor>
    <text evidence="14">Binds 1 thiamine pyrophosphate per subunit.</text>
</comment>
<keyword evidence="8 14" id="KW-0479">Metal-binding</keyword>
<evidence type="ECO:0000256" key="1">
    <source>
        <dbReference type="ARBA" id="ARBA00004974"/>
    </source>
</evidence>
<evidence type="ECO:0000256" key="5">
    <source>
        <dbReference type="ARBA" id="ARBA00022605"/>
    </source>
</evidence>
<dbReference type="NCBIfam" id="TIGR00118">
    <property type="entry name" value="acolac_lg"/>
    <property type="match status" value="1"/>
</dbReference>
<name>A0A8A7KIJ0_9FIRM</name>
<feature type="domain" description="Thiamine pyrophosphate enzyme central" evidence="15">
    <location>
        <begin position="194"/>
        <end position="328"/>
    </location>
</feature>
<dbReference type="GO" id="GO:0000287">
    <property type="term" value="F:magnesium ion binding"/>
    <property type="evidence" value="ECO:0007669"/>
    <property type="project" value="UniProtKB-UniRule"/>
</dbReference>
<comment type="catalytic activity">
    <reaction evidence="13 14">
        <text>2 pyruvate + H(+) = (2S)-2-acetolactate + CO2</text>
        <dbReference type="Rhea" id="RHEA:25249"/>
        <dbReference type="ChEBI" id="CHEBI:15361"/>
        <dbReference type="ChEBI" id="CHEBI:15378"/>
        <dbReference type="ChEBI" id="CHEBI:16526"/>
        <dbReference type="ChEBI" id="CHEBI:58476"/>
        <dbReference type="EC" id="2.2.1.6"/>
    </reaction>
</comment>
<dbReference type="Pfam" id="PF02776">
    <property type="entry name" value="TPP_enzyme_N"/>
    <property type="match status" value="1"/>
</dbReference>
<evidence type="ECO:0000256" key="11">
    <source>
        <dbReference type="ARBA" id="ARBA00023052"/>
    </source>
</evidence>
<organism evidence="18 19">
    <name type="scientific">Iocasia fonsfrigidae</name>
    <dbReference type="NCBI Taxonomy" id="2682810"/>
    <lineage>
        <taxon>Bacteria</taxon>
        <taxon>Bacillati</taxon>
        <taxon>Bacillota</taxon>
        <taxon>Clostridia</taxon>
        <taxon>Halanaerobiales</taxon>
        <taxon>Halanaerobiaceae</taxon>
        <taxon>Iocasia</taxon>
    </lineage>
</organism>
<evidence type="ECO:0000256" key="7">
    <source>
        <dbReference type="ARBA" id="ARBA00022679"/>
    </source>
</evidence>
<keyword evidence="11 14" id="KW-0786">Thiamine pyrophosphate</keyword>
<evidence type="ECO:0000256" key="14">
    <source>
        <dbReference type="RuleBase" id="RU003591"/>
    </source>
</evidence>
<evidence type="ECO:0000256" key="8">
    <source>
        <dbReference type="ARBA" id="ARBA00022723"/>
    </source>
</evidence>
<sequence>MTVMSGADILIKSLLAENVEVIFGYPGGKVIHIYDLLYECPIKHYLARHEQGAIHAADGYARSTGMVGVCIATSGPGATNLVTGLANAYMDSVPVVAFTGQVATSQIGKDSFQEADIKGITMPVTKHNYLVTDVNDLAKTIKDAFYIAKTGRPGPVLIDLPVDVVKAEAEYSYPAESDLPGYKPTYKGHSRQVKLAAEKINKAKKPVIFAGGGVIISEAAEELKELAWKGNIPVITSLMGLGSFPGDDQLSLGMPGMHGTRYANYAFCETDLIIAIGTRFDDRVTGRLDKFASQAEVIHIDIDPAEISKNVEILIPIVGDAKNIVRELLPLIKDKDRKEWLSQIDDWKKSHPLKYNNNADEILPQSVIESIYKITEGEALIVTEVGQHQMWAAQFYKYSKPRTFFSSGGLGTMGYGLPAAYGVQIGRPDKTVVNISGDGSFQMNLQELATISNYKIPVKTVILNNGTLGMVRQWQELFFEKRYSATMLDNPDFVKLAEAFGIFALRIVEKEDLLPALNKAFEYEGPVLLDIKVAQEENVFPMVPAGAGIKDMIGG</sequence>
<evidence type="ECO:0000313" key="19">
    <source>
        <dbReference type="Proteomes" id="UP000665020"/>
    </source>
</evidence>
<evidence type="ECO:0000259" key="17">
    <source>
        <dbReference type="Pfam" id="PF02776"/>
    </source>
</evidence>
<dbReference type="EC" id="2.2.1.6" evidence="4 14"/>
<keyword evidence="10 14" id="KW-0460">Magnesium</keyword>
<evidence type="ECO:0000256" key="3">
    <source>
        <dbReference type="ARBA" id="ARBA00007812"/>
    </source>
</evidence>
<evidence type="ECO:0000256" key="4">
    <source>
        <dbReference type="ARBA" id="ARBA00013145"/>
    </source>
</evidence>
<dbReference type="CDD" id="cd02015">
    <property type="entry name" value="TPP_AHAS"/>
    <property type="match status" value="1"/>
</dbReference>
<dbReference type="GO" id="GO:0009099">
    <property type="term" value="P:L-valine biosynthetic process"/>
    <property type="evidence" value="ECO:0007669"/>
    <property type="project" value="UniProtKB-UniPathway"/>
</dbReference>
<dbReference type="UniPathway" id="UPA00047">
    <property type="reaction ID" value="UER00055"/>
</dbReference>
<dbReference type="UniPathway" id="UPA00049">
    <property type="reaction ID" value="UER00059"/>
</dbReference>
<dbReference type="GO" id="GO:0009097">
    <property type="term" value="P:isoleucine biosynthetic process"/>
    <property type="evidence" value="ECO:0007669"/>
    <property type="project" value="UniProtKB-UniPathway"/>
</dbReference>
<evidence type="ECO:0000256" key="9">
    <source>
        <dbReference type="ARBA" id="ARBA00022827"/>
    </source>
</evidence>
<dbReference type="InterPro" id="IPR012846">
    <property type="entry name" value="Acetolactate_synth_lsu"/>
</dbReference>
<comment type="pathway">
    <text evidence="1 14">Amino-acid biosynthesis; L-isoleucine biosynthesis; L-isoleucine from 2-oxobutanoate: step 1/4.</text>
</comment>
<dbReference type="EMBL" id="CP046640">
    <property type="protein sequence ID" value="QTL99399.1"/>
    <property type="molecule type" value="Genomic_DNA"/>
</dbReference>
<dbReference type="InterPro" id="IPR045229">
    <property type="entry name" value="TPP_enz"/>
</dbReference>
<dbReference type="FunFam" id="3.40.50.970:FF:000007">
    <property type="entry name" value="Acetolactate synthase"/>
    <property type="match status" value="1"/>
</dbReference>
<dbReference type="AlphaFoldDB" id="A0A8A7KIJ0"/>
<dbReference type="CDD" id="cd07035">
    <property type="entry name" value="TPP_PYR_POX_like"/>
    <property type="match status" value="1"/>
</dbReference>
<accession>A0A8A7KIJ0</accession>
<keyword evidence="9" id="KW-0274">FAD</keyword>
<dbReference type="FunFam" id="3.40.50.970:FF:000016">
    <property type="entry name" value="Acetolactate synthase"/>
    <property type="match status" value="1"/>
</dbReference>
<evidence type="ECO:0000259" key="15">
    <source>
        <dbReference type="Pfam" id="PF00205"/>
    </source>
</evidence>
<dbReference type="Gene3D" id="3.40.50.970">
    <property type="match status" value="2"/>
</dbReference>
<comment type="similarity">
    <text evidence="3 14">Belongs to the TPP enzyme family.</text>
</comment>
<dbReference type="InterPro" id="IPR012001">
    <property type="entry name" value="Thiamin_PyroP_enz_TPP-bd_dom"/>
</dbReference>
<keyword evidence="19" id="KW-1185">Reference proteome</keyword>
<dbReference type="InterPro" id="IPR029035">
    <property type="entry name" value="DHS-like_NAD/FAD-binding_dom"/>
</dbReference>
<dbReference type="GO" id="GO:0050660">
    <property type="term" value="F:flavin adenine dinucleotide binding"/>
    <property type="evidence" value="ECO:0007669"/>
    <property type="project" value="InterPro"/>
</dbReference>
<dbReference type="GO" id="GO:0005948">
    <property type="term" value="C:acetolactate synthase complex"/>
    <property type="evidence" value="ECO:0007669"/>
    <property type="project" value="TreeGrafter"/>
</dbReference>
<dbReference type="PANTHER" id="PTHR18968">
    <property type="entry name" value="THIAMINE PYROPHOSPHATE ENZYMES"/>
    <property type="match status" value="1"/>
</dbReference>
<evidence type="ECO:0000256" key="2">
    <source>
        <dbReference type="ARBA" id="ARBA00005025"/>
    </source>
</evidence>
<dbReference type="KEGG" id="ifn:GM661_16260"/>
<evidence type="ECO:0000259" key="16">
    <source>
        <dbReference type="Pfam" id="PF02775"/>
    </source>
</evidence>
<feature type="domain" description="Thiamine pyrophosphate enzyme TPP-binding" evidence="16">
    <location>
        <begin position="385"/>
        <end position="531"/>
    </location>
</feature>
<evidence type="ECO:0000256" key="10">
    <source>
        <dbReference type="ARBA" id="ARBA00022842"/>
    </source>
</evidence>
<feature type="domain" description="Thiamine pyrophosphate enzyme N-terminal TPP-binding" evidence="17">
    <location>
        <begin position="4"/>
        <end position="118"/>
    </location>
</feature>
<dbReference type="Pfam" id="PF02775">
    <property type="entry name" value="TPP_enzyme_C"/>
    <property type="match status" value="1"/>
</dbReference>
<dbReference type="PANTHER" id="PTHR18968:SF13">
    <property type="entry name" value="ACETOLACTATE SYNTHASE CATALYTIC SUBUNIT, MITOCHONDRIAL"/>
    <property type="match status" value="1"/>
</dbReference>
<keyword evidence="5 14" id="KW-0028">Amino-acid biosynthesis</keyword>
<comment type="pathway">
    <text evidence="2 14">Amino-acid biosynthesis; L-valine biosynthesis; L-valine from pyruvate: step 1/4.</text>
</comment>
<dbReference type="FunFam" id="3.40.50.1220:FF:000008">
    <property type="entry name" value="Acetolactate synthase"/>
    <property type="match status" value="1"/>
</dbReference>
<reference evidence="18" key="1">
    <citation type="submission" date="2019-12" db="EMBL/GenBank/DDBJ databases">
        <authorList>
            <person name="zhang j."/>
            <person name="sun C.M."/>
        </authorList>
    </citation>
    <scope>NUCLEOTIDE SEQUENCE</scope>
    <source>
        <strain evidence="18">NS-1</strain>
    </source>
</reference>
<keyword evidence="6" id="KW-0285">Flavoprotein</keyword>
<dbReference type="SUPFAM" id="SSF52518">
    <property type="entry name" value="Thiamin diphosphate-binding fold (THDP-binding)"/>
    <property type="match status" value="2"/>
</dbReference>
<dbReference type="InterPro" id="IPR011766">
    <property type="entry name" value="TPP_enzyme_TPP-bd"/>
</dbReference>
<dbReference type="GO" id="GO:0003984">
    <property type="term" value="F:acetolactate synthase activity"/>
    <property type="evidence" value="ECO:0007669"/>
    <property type="project" value="UniProtKB-EC"/>
</dbReference>
<dbReference type="Gene3D" id="3.40.50.1220">
    <property type="entry name" value="TPP-binding domain"/>
    <property type="match status" value="1"/>
</dbReference>
<proteinExistence type="inferred from homology"/>
<protein>
    <recommendedName>
        <fullName evidence="4 14">Acetolactate synthase</fullName>
        <ecNumber evidence="4 14">2.2.1.6</ecNumber>
    </recommendedName>
</protein>